<proteinExistence type="predicted"/>
<sequence>MQIKFDELKAYFKQVAPHVSVDIMDDWLRSGAEILKLDIERVEKSLTPESLSKKVENSLRYSIKRLSTFNPRDMGVLYVSHNGGFVSYGNDDVHSVSTVVQEKLAMTNVQSMPNGALRSMRLKDDAMREFLKEMHRYELKPLDALVAKVKSGEPWDEYPWMSANIGGLYKDKFDKVWMVDFRIPKNHEKAEAAYKDIGDGSRAAMAQNKVFIEGKYGVKIDHCAAAILSVEDFSCMVTVEPINDELCLAVKDIGDYYYNEYVQKGIVPVVSYDKEFETVNDMPSGLKGAIAEYALYNKLASESDKMKKTARSRVEELLQIQGVNIAPVGKKTQVGAISFSTSETKPSVDSKLLMKKFVELGGNPEDPEILSQSKPSTRLNVTRSKNHVDYGFITNLASSVESLIKDSIIEMKEIHNIHEETKRNFDPTEPGVLEELEKESKEKASSYDDELELF</sequence>
<accession>A0A5Q6PJQ7</accession>
<name>A0A5Q6PJQ7_VIBCL</name>
<gene>
    <name evidence="1" type="ORF">F0M16_07780</name>
</gene>
<dbReference type="EMBL" id="VUAA01000007">
    <property type="protein sequence ID" value="KAA1255108.1"/>
    <property type="molecule type" value="Genomic_DNA"/>
</dbReference>
<reference evidence="1 2" key="1">
    <citation type="submission" date="2019-09" db="EMBL/GenBank/DDBJ databases">
        <authorList>
            <person name="Kritzky A."/>
            <person name="Schelkanova E.Y."/>
            <person name="Alkhova Z.V."/>
            <person name="Smirnova N.I."/>
        </authorList>
    </citation>
    <scope>NUCLEOTIDE SEQUENCE [LARGE SCALE GENOMIC DNA]</scope>
    <source>
        <strain evidence="1 2">M1526</strain>
    </source>
</reference>
<organism evidence="1 2">
    <name type="scientific">Vibrio cholerae</name>
    <dbReference type="NCBI Taxonomy" id="666"/>
    <lineage>
        <taxon>Bacteria</taxon>
        <taxon>Pseudomonadati</taxon>
        <taxon>Pseudomonadota</taxon>
        <taxon>Gammaproteobacteria</taxon>
        <taxon>Vibrionales</taxon>
        <taxon>Vibrionaceae</taxon>
        <taxon>Vibrio</taxon>
    </lineage>
</organism>
<dbReference type="Proteomes" id="UP000323225">
    <property type="component" value="Unassembled WGS sequence"/>
</dbReference>
<evidence type="ECO:0000313" key="2">
    <source>
        <dbReference type="Proteomes" id="UP000323225"/>
    </source>
</evidence>
<dbReference type="AlphaFoldDB" id="A0A5Q6PJQ7"/>
<evidence type="ECO:0000313" key="1">
    <source>
        <dbReference type="EMBL" id="KAA1255108.1"/>
    </source>
</evidence>
<protein>
    <submittedName>
        <fullName evidence="1">Uncharacterized protein</fullName>
    </submittedName>
</protein>
<comment type="caution">
    <text evidence="1">The sequence shown here is derived from an EMBL/GenBank/DDBJ whole genome shotgun (WGS) entry which is preliminary data.</text>
</comment>